<name>A0ABS5YY36_9ACTN</name>
<sequence length="187" mass="19959">MSDPLTPLFDDLRRRTLPQVQPPGTEAARRTVHRRVTVQAATLAAVVMVAGGSYIVAQRDATPYTMEVVASASPSTDLWRGRADKAEIAAALVPGFTHSDIMGEFPQDVGMAADAGRYRLRVGCSGPAPLPLTIMINGTVDRQETIVCTDAGSAREFELNVLSGGSVRVIFGNQGQFAAYALKLSRI</sequence>
<dbReference type="Proteomes" id="UP001519654">
    <property type="component" value="Unassembled WGS sequence"/>
</dbReference>
<keyword evidence="2" id="KW-1185">Reference proteome</keyword>
<proteinExistence type="predicted"/>
<evidence type="ECO:0000313" key="1">
    <source>
        <dbReference type="EMBL" id="MBU2667020.1"/>
    </source>
</evidence>
<organism evidence="1 2">
    <name type="scientific">Paractinoplanes bogorensis</name>
    <dbReference type="NCBI Taxonomy" id="1610840"/>
    <lineage>
        <taxon>Bacteria</taxon>
        <taxon>Bacillati</taxon>
        <taxon>Actinomycetota</taxon>
        <taxon>Actinomycetes</taxon>
        <taxon>Micromonosporales</taxon>
        <taxon>Micromonosporaceae</taxon>
        <taxon>Paractinoplanes</taxon>
    </lineage>
</organism>
<accession>A0ABS5YY36</accession>
<reference evidence="1 2" key="1">
    <citation type="submission" date="2021-06" db="EMBL/GenBank/DDBJ databases">
        <title>Actinoplanes lichenicola sp. nov., and Actinoplanes ovalisporus sp. nov., isolated from lichen in Thailand.</title>
        <authorList>
            <person name="Saeng-In P."/>
            <person name="Kanchanasin P."/>
            <person name="Yuki M."/>
            <person name="Kudo T."/>
            <person name="Ohkuma M."/>
            <person name="Phongsopitanun W."/>
            <person name="Tanasupawat S."/>
        </authorList>
    </citation>
    <scope>NUCLEOTIDE SEQUENCE [LARGE SCALE GENOMIC DNA]</scope>
    <source>
        <strain evidence="1 2">NBRC 110975</strain>
    </source>
</reference>
<evidence type="ECO:0000313" key="2">
    <source>
        <dbReference type="Proteomes" id="UP001519654"/>
    </source>
</evidence>
<protein>
    <submittedName>
        <fullName evidence="1">Uncharacterized protein</fullName>
    </submittedName>
</protein>
<comment type="caution">
    <text evidence="1">The sequence shown here is derived from an EMBL/GenBank/DDBJ whole genome shotgun (WGS) entry which is preliminary data.</text>
</comment>
<dbReference type="EMBL" id="JAHKKG010000008">
    <property type="protein sequence ID" value="MBU2667020.1"/>
    <property type="molecule type" value="Genomic_DNA"/>
</dbReference>
<dbReference type="RefSeq" id="WP_215791233.1">
    <property type="nucleotide sequence ID" value="NZ_JAHKKG010000008.1"/>
</dbReference>
<gene>
    <name evidence="1" type="ORF">KOI35_26255</name>
</gene>